<dbReference type="Gene3D" id="1.20.1250.20">
    <property type="entry name" value="MFS general substrate transporter like domains"/>
    <property type="match status" value="1"/>
</dbReference>
<dbReference type="EMBL" id="JBHSCX010000003">
    <property type="protein sequence ID" value="MFC4361682.1"/>
    <property type="molecule type" value="Genomic_DNA"/>
</dbReference>
<keyword evidence="5 6" id="KW-0472">Membrane</keyword>
<feature type="transmembrane region" description="Helical" evidence="6">
    <location>
        <begin position="16"/>
        <end position="36"/>
    </location>
</feature>
<keyword evidence="8" id="KW-1185">Reference proteome</keyword>
<feature type="transmembrane region" description="Helical" evidence="6">
    <location>
        <begin position="56"/>
        <end position="75"/>
    </location>
</feature>
<feature type="transmembrane region" description="Helical" evidence="6">
    <location>
        <begin position="246"/>
        <end position="267"/>
    </location>
</feature>
<feature type="transmembrane region" description="Helical" evidence="6">
    <location>
        <begin position="108"/>
        <end position="131"/>
    </location>
</feature>
<name>A0ABV8V3M0_9GAMM</name>
<proteinExistence type="predicted"/>
<keyword evidence="2" id="KW-1003">Cell membrane</keyword>
<keyword evidence="4 6" id="KW-1133">Transmembrane helix</keyword>
<feature type="transmembrane region" description="Helical" evidence="6">
    <location>
        <begin position="82"/>
        <end position="102"/>
    </location>
</feature>
<evidence type="ECO:0000313" key="8">
    <source>
        <dbReference type="Proteomes" id="UP001595840"/>
    </source>
</evidence>
<evidence type="ECO:0000313" key="7">
    <source>
        <dbReference type="EMBL" id="MFC4361682.1"/>
    </source>
</evidence>
<keyword evidence="3 6" id="KW-0812">Transmembrane</keyword>
<evidence type="ECO:0000256" key="2">
    <source>
        <dbReference type="ARBA" id="ARBA00022475"/>
    </source>
</evidence>
<reference evidence="8" key="1">
    <citation type="journal article" date="2019" name="Int. J. Syst. Evol. Microbiol.">
        <title>The Global Catalogue of Microorganisms (GCM) 10K type strain sequencing project: providing services to taxonomists for standard genome sequencing and annotation.</title>
        <authorList>
            <consortium name="The Broad Institute Genomics Platform"/>
            <consortium name="The Broad Institute Genome Sequencing Center for Infectious Disease"/>
            <person name="Wu L."/>
            <person name="Ma J."/>
        </authorList>
    </citation>
    <scope>NUCLEOTIDE SEQUENCE [LARGE SCALE GENOMIC DNA]</scope>
    <source>
        <strain evidence="8">CECT 8570</strain>
    </source>
</reference>
<comment type="subcellular location">
    <subcellularLocation>
        <location evidence="1">Cell membrane</location>
        <topology evidence="1">Multi-pass membrane protein</topology>
    </subcellularLocation>
</comment>
<evidence type="ECO:0000256" key="5">
    <source>
        <dbReference type="ARBA" id="ARBA00023136"/>
    </source>
</evidence>
<dbReference type="Proteomes" id="UP001595840">
    <property type="component" value="Unassembled WGS sequence"/>
</dbReference>
<dbReference type="PANTHER" id="PTHR43124:SF10">
    <property type="entry name" value="PURINE EFFLUX PUMP PBUE"/>
    <property type="match status" value="1"/>
</dbReference>
<feature type="transmembrane region" description="Helical" evidence="6">
    <location>
        <begin position="335"/>
        <end position="356"/>
    </location>
</feature>
<dbReference type="InterPro" id="IPR050189">
    <property type="entry name" value="MFS_Efflux_Transporters"/>
</dbReference>
<evidence type="ECO:0000256" key="4">
    <source>
        <dbReference type="ARBA" id="ARBA00022989"/>
    </source>
</evidence>
<feature type="transmembrane region" description="Helical" evidence="6">
    <location>
        <begin position="213"/>
        <end position="234"/>
    </location>
</feature>
<feature type="transmembrane region" description="Helical" evidence="6">
    <location>
        <begin position="138"/>
        <end position="158"/>
    </location>
</feature>
<dbReference type="InterPro" id="IPR011701">
    <property type="entry name" value="MFS"/>
</dbReference>
<evidence type="ECO:0000256" key="1">
    <source>
        <dbReference type="ARBA" id="ARBA00004651"/>
    </source>
</evidence>
<dbReference type="Pfam" id="PF07690">
    <property type="entry name" value="MFS_1"/>
    <property type="match status" value="1"/>
</dbReference>
<evidence type="ECO:0000256" key="6">
    <source>
        <dbReference type="SAM" id="Phobius"/>
    </source>
</evidence>
<evidence type="ECO:0000256" key="3">
    <source>
        <dbReference type="ARBA" id="ARBA00022692"/>
    </source>
</evidence>
<protein>
    <submittedName>
        <fullName evidence="7">MFS transporter</fullName>
    </submittedName>
</protein>
<dbReference type="SUPFAM" id="SSF103473">
    <property type="entry name" value="MFS general substrate transporter"/>
    <property type="match status" value="2"/>
</dbReference>
<dbReference type="PANTHER" id="PTHR43124">
    <property type="entry name" value="PURINE EFFLUX PUMP PBUE"/>
    <property type="match status" value="1"/>
</dbReference>
<feature type="transmembrane region" description="Helical" evidence="6">
    <location>
        <begin position="300"/>
        <end position="323"/>
    </location>
</feature>
<feature type="transmembrane region" description="Helical" evidence="6">
    <location>
        <begin position="362"/>
        <end position="382"/>
    </location>
</feature>
<feature type="transmembrane region" description="Helical" evidence="6">
    <location>
        <begin position="274"/>
        <end position="294"/>
    </location>
</feature>
<accession>A0ABV8V3M0</accession>
<dbReference type="RefSeq" id="WP_290259376.1">
    <property type="nucleotide sequence ID" value="NZ_JAUFQG010000004.1"/>
</dbReference>
<feature type="transmembrane region" description="Helical" evidence="6">
    <location>
        <begin position="170"/>
        <end position="192"/>
    </location>
</feature>
<comment type="caution">
    <text evidence="7">The sequence shown here is derived from an EMBL/GenBank/DDBJ whole genome shotgun (WGS) entry which is preliminary data.</text>
</comment>
<organism evidence="7 8">
    <name type="scientific">Simiduia curdlanivorans</name>
    <dbReference type="NCBI Taxonomy" id="1492769"/>
    <lineage>
        <taxon>Bacteria</taxon>
        <taxon>Pseudomonadati</taxon>
        <taxon>Pseudomonadota</taxon>
        <taxon>Gammaproteobacteria</taxon>
        <taxon>Cellvibrionales</taxon>
        <taxon>Cellvibrionaceae</taxon>
        <taxon>Simiduia</taxon>
    </lineage>
</organism>
<dbReference type="InterPro" id="IPR036259">
    <property type="entry name" value="MFS_trans_sf"/>
</dbReference>
<gene>
    <name evidence="7" type="ORF">ACFOX3_05165</name>
</gene>
<sequence length="395" mass="42364">MFDLSAVKKLEPNSPLTYLGLALVAMSGLSYINYLPSLVAALAGGMGFNDVQAGQIVALNGYGGLFGSMLAILWVRRIHWRSAMMILLPLLAAVDLSTAWLTESYIAILIWRFIAGALGGLCVGIGFAALVRLPNTDRAYGTLLFVQFCLGSLVIYFFPELERASGAHSIFFVMASLLLLGLAYLAWLPELVHPDKIQNIVPSQQHNIRHKQLLMLALVCYQLAASAIWAYVGLIGGNANFSDDQISSYIASTGLLGLIGAMLPIIAGNRLNRLRWLATGILLSIIAALILTRSPLTTTVYAIAMALLFIAWPAVLAFLLAVIAEMDSSGRLATIAWLISSIGMASGPMMAATLLQKGDFTLMLYACAGCFALSLTALTIPVQVCETAKSRLQTT</sequence>